<evidence type="ECO:0000259" key="14">
    <source>
        <dbReference type="Pfam" id="PF00520"/>
    </source>
</evidence>
<keyword evidence="16" id="KW-1185">Reference proteome</keyword>
<dbReference type="EMBL" id="BRZM01000286">
    <property type="protein sequence ID" value="GLD69844.1"/>
    <property type="molecule type" value="Genomic_DNA"/>
</dbReference>
<feature type="region of interest" description="Disordered" evidence="12">
    <location>
        <begin position="90"/>
        <end position="111"/>
    </location>
</feature>
<dbReference type="InterPro" id="IPR050599">
    <property type="entry name" value="VDCC_alpha-1_subunit"/>
</dbReference>
<keyword evidence="7" id="KW-0851">Voltage-gated channel</keyword>
<evidence type="ECO:0000256" key="5">
    <source>
        <dbReference type="ARBA" id="ARBA00022692"/>
    </source>
</evidence>
<keyword evidence="4" id="KW-0107">Calcium channel</keyword>
<dbReference type="Pfam" id="PF00520">
    <property type="entry name" value="Ion_trans"/>
    <property type="match status" value="1"/>
</dbReference>
<feature type="compositionally biased region" description="Basic and acidic residues" evidence="12">
    <location>
        <begin position="95"/>
        <end position="111"/>
    </location>
</feature>
<keyword evidence="3" id="KW-0109">Calcium transport</keyword>
<keyword evidence="10 13" id="KW-0472">Membrane</keyword>
<keyword evidence="5 13" id="KW-0812">Transmembrane</keyword>
<comment type="caution">
    <text evidence="15">The sequence shown here is derived from an EMBL/GenBank/DDBJ whole genome shotgun (WGS) entry which is preliminary data.</text>
</comment>
<feature type="region of interest" description="Disordered" evidence="12">
    <location>
        <begin position="245"/>
        <end position="269"/>
    </location>
</feature>
<evidence type="ECO:0000256" key="11">
    <source>
        <dbReference type="ARBA" id="ARBA00023303"/>
    </source>
</evidence>
<evidence type="ECO:0000256" key="2">
    <source>
        <dbReference type="ARBA" id="ARBA00022448"/>
    </source>
</evidence>
<feature type="domain" description="Ion transport" evidence="14">
    <location>
        <begin position="1"/>
        <end position="88"/>
    </location>
</feature>
<keyword evidence="2" id="KW-0813">Transport</keyword>
<feature type="compositionally biased region" description="Gly residues" evidence="12">
    <location>
        <begin position="338"/>
        <end position="352"/>
    </location>
</feature>
<evidence type="ECO:0000313" key="15">
    <source>
        <dbReference type="EMBL" id="GLD69844.1"/>
    </source>
</evidence>
<evidence type="ECO:0000256" key="4">
    <source>
        <dbReference type="ARBA" id="ARBA00022673"/>
    </source>
</evidence>
<evidence type="ECO:0000256" key="1">
    <source>
        <dbReference type="ARBA" id="ARBA00004141"/>
    </source>
</evidence>
<evidence type="ECO:0000256" key="7">
    <source>
        <dbReference type="ARBA" id="ARBA00022882"/>
    </source>
</evidence>
<keyword evidence="6" id="KW-0106">Calcium</keyword>
<evidence type="ECO:0000256" key="3">
    <source>
        <dbReference type="ARBA" id="ARBA00022568"/>
    </source>
</evidence>
<accession>A0AAD3NEP0</accession>
<dbReference type="SUPFAM" id="SSF81324">
    <property type="entry name" value="Voltage-gated potassium channels"/>
    <property type="match status" value="1"/>
</dbReference>
<name>A0AAD3NEP0_LATJO</name>
<evidence type="ECO:0000256" key="12">
    <source>
        <dbReference type="SAM" id="MobiDB-lite"/>
    </source>
</evidence>
<keyword evidence="9" id="KW-0406">Ion transport</keyword>
<organism evidence="15 16">
    <name type="scientific">Lates japonicus</name>
    <name type="common">Japanese lates</name>
    <dbReference type="NCBI Taxonomy" id="270547"/>
    <lineage>
        <taxon>Eukaryota</taxon>
        <taxon>Metazoa</taxon>
        <taxon>Chordata</taxon>
        <taxon>Craniata</taxon>
        <taxon>Vertebrata</taxon>
        <taxon>Euteleostomi</taxon>
        <taxon>Actinopterygii</taxon>
        <taxon>Neopterygii</taxon>
        <taxon>Teleostei</taxon>
        <taxon>Neoteleostei</taxon>
        <taxon>Acanthomorphata</taxon>
        <taxon>Carangaria</taxon>
        <taxon>Carangaria incertae sedis</taxon>
        <taxon>Centropomidae</taxon>
        <taxon>Lates</taxon>
    </lineage>
</organism>
<evidence type="ECO:0000256" key="10">
    <source>
        <dbReference type="ARBA" id="ARBA00023136"/>
    </source>
</evidence>
<dbReference type="Proteomes" id="UP001279410">
    <property type="component" value="Unassembled WGS sequence"/>
</dbReference>
<evidence type="ECO:0000256" key="6">
    <source>
        <dbReference type="ARBA" id="ARBA00022837"/>
    </source>
</evidence>
<keyword evidence="8 13" id="KW-1133">Transmembrane helix</keyword>
<dbReference type="GO" id="GO:0098703">
    <property type="term" value="P:calcium ion import across plasma membrane"/>
    <property type="evidence" value="ECO:0007669"/>
    <property type="project" value="TreeGrafter"/>
</dbReference>
<feature type="region of interest" description="Disordered" evidence="12">
    <location>
        <begin position="309"/>
        <end position="385"/>
    </location>
</feature>
<dbReference type="Gene3D" id="1.10.287.70">
    <property type="match status" value="1"/>
</dbReference>
<dbReference type="GO" id="GO:0008331">
    <property type="term" value="F:high voltage-gated calcium channel activity"/>
    <property type="evidence" value="ECO:0007669"/>
    <property type="project" value="TreeGrafter"/>
</dbReference>
<comment type="subcellular location">
    <subcellularLocation>
        <location evidence="1">Membrane</location>
        <topology evidence="1">Multi-pass membrane protein</topology>
    </subcellularLocation>
</comment>
<keyword evidence="11" id="KW-0407">Ion channel</keyword>
<dbReference type="GO" id="GO:0005891">
    <property type="term" value="C:voltage-gated calcium channel complex"/>
    <property type="evidence" value="ECO:0007669"/>
    <property type="project" value="TreeGrafter"/>
</dbReference>
<evidence type="ECO:0000313" key="16">
    <source>
        <dbReference type="Proteomes" id="UP001279410"/>
    </source>
</evidence>
<reference evidence="15" key="1">
    <citation type="submission" date="2022-08" db="EMBL/GenBank/DDBJ databases">
        <title>Genome sequencing of akame (Lates japonicus).</title>
        <authorList>
            <person name="Hashiguchi Y."/>
            <person name="Takahashi H."/>
        </authorList>
    </citation>
    <scope>NUCLEOTIDE SEQUENCE</scope>
    <source>
        <strain evidence="15">Kochi</strain>
    </source>
</reference>
<dbReference type="InterPro" id="IPR005821">
    <property type="entry name" value="Ion_trans_dom"/>
</dbReference>
<evidence type="ECO:0000256" key="8">
    <source>
        <dbReference type="ARBA" id="ARBA00022989"/>
    </source>
</evidence>
<feature type="transmembrane region" description="Helical" evidence="13">
    <location>
        <begin position="59"/>
        <end position="82"/>
    </location>
</feature>
<evidence type="ECO:0000256" key="9">
    <source>
        <dbReference type="ARBA" id="ARBA00023065"/>
    </source>
</evidence>
<feature type="compositionally biased region" description="Pro residues" evidence="12">
    <location>
        <begin position="309"/>
        <end position="324"/>
    </location>
</feature>
<protein>
    <submittedName>
        <fullName evidence="15">Voltage-dependent T-type calcium channel subunit alpha-1I-like protein</fullName>
    </submittedName>
</protein>
<sequence length="445" mass="49089">MHIFGCKFSLKTEAGDTVPDRKNFDSLLWAIVTVFQILTQEDWNMVLYNGMASTSPCAALYFVALMTFGNYVLFNLLVAILVEGFQAEGDANRSYSDDDRSSCNFEENDKQKETLHLSDPKICTLTPNGHLDLSSLPAGLFPGERLTFALGSRKNSVISLGRANLEQRAVYPGRGYHNWGRPLPPQPQALWARRSSWNSLGGCRPCSSSSPSTSPVFTPTSTRPFYGYGLGGLGGVVGGSLRIRGPRASSSPRRHLHQVHPDEEESLLSPPAVAPHSLHLPHPMLPGHFVPRRDRRALSLELPHLLQVPGPPHPPPPLHHPPPSMSLHAHHRKKSFSGVGGGGLDSLGGLGGVHQDCNGKTPLSQLLQPPPRHQSEQAGGVNPQSQLMADVFPQVNTRSKDREDLDDDIDYSLCFRIQKMLEAYRPDWCETREDWSVFLFSPQNK</sequence>
<proteinExistence type="predicted"/>
<dbReference type="AlphaFoldDB" id="A0AAD3NEP0"/>
<evidence type="ECO:0000256" key="13">
    <source>
        <dbReference type="SAM" id="Phobius"/>
    </source>
</evidence>
<gene>
    <name evidence="15" type="ORF">AKAME5_002116100</name>
</gene>
<dbReference type="PANTHER" id="PTHR45628">
    <property type="entry name" value="VOLTAGE-DEPENDENT CALCIUM CHANNEL TYPE A SUBUNIT ALPHA-1"/>
    <property type="match status" value="1"/>
</dbReference>
<dbReference type="PANTHER" id="PTHR45628:SF39">
    <property type="entry name" value="VOLTAGE-DEPENDENT T-TYPE CALCIUM CHANNEL SUBUNIT ALPHA-1I"/>
    <property type="match status" value="1"/>
</dbReference>